<accession>A0A9P1N3X3</accession>
<dbReference type="AlphaFoldDB" id="A0A9P1N3X3"/>
<dbReference type="Pfam" id="PF02995">
    <property type="entry name" value="DUF229"/>
    <property type="match status" value="1"/>
</dbReference>
<dbReference type="Proteomes" id="UP001152747">
    <property type="component" value="Unassembled WGS sequence"/>
</dbReference>
<dbReference type="EMBL" id="CANHGI010000005">
    <property type="protein sequence ID" value="CAI5450415.1"/>
    <property type="molecule type" value="Genomic_DNA"/>
</dbReference>
<dbReference type="GO" id="GO:0005615">
    <property type="term" value="C:extracellular space"/>
    <property type="evidence" value="ECO:0007669"/>
    <property type="project" value="TreeGrafter"/>
</dbReference>
<dbReference type="PANTHER" id="PTHR10974:SF6">
    <property type="entry name" value="PROTEIN CBG19234"/>
    <property type="match status" value="1"/>
</dbReference>
<evidence type="ECO:0000313" key="1">
    <source>
        <dbReference type="EMBL" id="CAI5450415.1"/>
    </source>
</evidence>
<protein>
    <submittedName>
        <fullName evidence="1">Uncharacterized protein</fullName>
    </submittedName>
</protein>
<name>A0A9P1N3X3_9PELO</name>
<dbReference type="CDD" id="cd16021">
    <property type="entry name" value="ALP_like"/>
    <property type="match status" value="1"/>
</dbReference>
<evidence type="ECO:0000313" key="2">
    <source>
        <dbReference type="Proteomes" id="UP001152747"/>
    </source>
</evidence>
<dbReference type="OrthoDB" id="413313at2759"/>
<gene>
    <name evidence="1" type="ORF">CAMP_LOCUS13052</name>
</gene>
<proteinExistence type="predicted"/>
<reference evidence="1" key="1">
    <citation type="submission" date="2022-11" db="EMBL/GenBank/DDBJ databases">
        <authorList>
            <person name="Kikuchi T."/>
        </authorList>
    </citation>
    <scope>NUCLEOTIDE SEQUENCE</scope>
    <source>
        <strain evidence="1">PS1010</strain>
    </source>
</reference>
<organism evidence="1 2">
    <name type="scientific">Caenorhabditis angaria</name>
    <dbReference type="NCBI Taxonomy" id="860376"/>
    <lineage>
        <taxon>Eukaryota</taxon>
        <taxon>Metazoa</taxon>
        <taxon>Ecdysozoa</taxon>
        <taxon>Nematoda</taxon>
        <taxon>Chromadorea</taxon>
        <taxon>Rhabditida</taxon>
        <taxon>Rhabditina</taxon>
        <taxon>Rhabditomorpha</taxon>
        <taxon>Rhabditoidea</taxon>
        <taxon>Rhabditidae</taxon>
        <taxon>Peloderinae</taxon>
        <taxon>Caenorhabditis</taxon>
    </lineage>
</organism>
<sequence length="650" mass="76175">MKKVRKLAITLSGDHSATRLRTLKCNLTQGNEMATMDSQGYLYIHARFSKFPKHDKNLQCDIVFVEGGLRNDARKESKNDLREVKKVANVGQNVRLWVNADAFLVRCFEREKKKEEKLVEKLVWEKPFAGLEDRKLTKYQISQHADLESINNYGNPRHNPRKTEKSINRYSIDILGFDSTSRTQFMRHLPRTTEIMLKLGYHFLYGYNKVADNSMVNLGPILIGDMPEAISKPKFDESGDINLDWILPQNDSLDPTNLRFLWNVMKEKYGCETLFNEDISRAFLGLFNYPQNEFKGGFTKNPADHYFRKYYLAIYKKWNYAACKDGDQIQWEFVQIWRRFAHYYKDICHFGFSFITTLTHESPFVLETLDERLAGSLSEMNLEGLLDNSLSIIMGDHGNRIGTIQYSYTGRIEERMPLMAIRLPTNFASKYPKQYSNFLTNKFKLTANFDIHQTLQDIIHMNFGNRKKYVENNNQRGISLFDEIPNSRNCKDVFVPENFCTCLEGVEVKDLDEEVRKNLEIVKKWFLDQKLDKCIEIDSLKILEPEKIRKMSLNKLSREGLRSKKNVTMLEITRKKPEKNDFINFEFDISAQFLLQSKALTKLRIRTEKFVKDKDYSLVYEPQIIENPLENAQCQKQLSIFEICSCLSLY</sequence>
<dbReference type="FunFam" id="3.40.720.10:FF:000017">
    <property type="entry name" value="Predicted protein"/>
    <property type="match status" value="1"/>
</dbReference>
<dbReference type="PANTHER" id="PTHR10974">
    <property type="entry name" value="FI08016P-RELATED"/>
    <property type="match status" value="1"/>
</dbReference>
<keyword evidence="2" id="KW-1185">Reference proteome</keyword>
<comment type="caution">
    <text evidence="1">The sequence shown here is derived from an EMBL/GenBank/DDBJ whole genome shotgun (WGS) entry which is preliminary data.</text>
</comment>
<dbReference type="InterPro" id="IPR004245">
    <property type="entry name" value="DUF229"/>
</dbReference>